<dbReference type="AlphaFoldDB" id="A0A451BA85"/>
<reference evidence="3" key="1">
    <citation type="submission" date="2019-02" db="EMBL/GenBank/DDBJ databases">
        <authorList>
            <person name="Gruber-Vodicka R. H."/>
            <person name="Seah K. B. B."/>
        </authorList>
    </citation>
    <scope>NUCLEOTIDE SEQUENCE</scope>
    <source>
        <strain evidence="1">BECK_BZ197</strain>
        <strain evidence="3">BECK_BZ198</strain>
        <strain evidence="2">BECK_BZ199</strain>
    </source>
</reference>
<dbReference type="EMBL" id="CAADGH010000017">
    <property type="protein sequence ID" value="VFK75177.1"/>
    <property type="molecule type" value="Genomic_DNA"/>
</dbReference>
<name>A0A451BA85_9GAMM</name>
<sequence length="76" mass="8751">MIYSEILEAKYRFQAKRVAESASIDDYIERSHRAAQELAKEYGFEIKYADLPGTKLALDRDAIQKAIEDAHIERSC</sequence>
<evidence type="ECO:0000313" key="2">
    <source>
        <dbReference type="EMBL" id="VFK30342.1"/>
    </source>
</evidence>
<dbReference type="EMBL" id="CAADFO010000021">
    <property type="protein sequence ID" value="VFK26512.1"/>
    <property type="molecule type" value="Genomic_DNA"/>
</dbReference>
<protein>
    <submittedName>
        <fullName evidence="3">Uncharacterized protein</fullName>
    </submittedName>
</protein>
<proteinExistence type="predicted"/>
<gene>
    <name evidence="1" type="ORF">BECKMB1821G_GA0114241_102139</name>
    <name evidence="3" type="ORF">BECKMB1821H_GA0114242_10179</name>
    <name evidence="2" type="ORF">BECKMB1821I_GA0114274_10159</name>
</gene>
<accession>A0A451BA85</accession>
<dbReference type="EMBL" id="CAADFQ010000015">
    <property type="protein sequence ID" value="VFK30342.1"/>
    <property type="molecule type" value="Genomic_DNA"/>
</dbReference>
<evidence type="ECO:0000313" key="1">
    <source>
        <dbReference type="EMBL" id="VFK26512.1"/>
    </source>
</evidence>
<evidence type="ECO:0000313" key="3">
    <source>
        <dbReference type="EMBL" id="VFK75177.1"/>
    </source>
</evidence>
<organism evidence="3">
    <name type="scientific">Candidatus Kentrum sp. MB</name>
    <dbReference type="NCBI Taxonomy" id="2138164"/>
    <lineage>
        <taxon>Bacteria</taxon>
        <taxon>Pseudomonadati</taxon>
        <taxon>Pseudomonadota</taxon>
        <taxon>Gammaproteobacteria</taxon>
        <taxon>Candidatus Kentrum</taxon>
    </lineage>
</organism>